<comment type="caution">
    <text evidence="1">The sequence shown here is derived from an EMBL/GenBank/DDBJ whole genome shotgun (WGS) entry which is preliminary data.</text>
</comment>
<evidence type="ECO:0000313" key="2">
    <source>
        <dbReference type="Proteomes" id="UP000235836"/>
    </source>
</evidence>
<evidence type="ECO:0000313" key="1">
    <source>
        <dbReference type="EMBL" id="PMC64909.1"/>
    </source>
</evidence>
<gene>
    <name evidence="1" type="ORF">CJ203_02490</name>
</gene>
<organism evidence="1 2">
    <name type="scientific">Corynebacterium tuscaniense</name>
    <dbReference type="NCBI Taxonomy" id="302449"/>
    <lineage>
        <taxon>Bacteria</taxon>
        <taxon>Bacillati</taxon>
        <taxon>Actinomycetota</taxon>
        <taxon>Actinomycetes</taxon>
        <taxon>Mycobacteriales</taxon>
        <taxon>Corynebacteriaceae</taxon>
        <taxon>Corynebacterium</taxon>
    </lineage>
</organism>
<proteinExistence type="predicted"/>
<reference evidence="1 2" key="1">
    <citation type="submission" date="2017-09" db="EMBL/GenBank/DDBJ databases">
        <title>Bacterial strain isolated from the female urinary microbiota.</title>
        <authorList>
            <person name="Thomas-White K."/>
            <person name="Kumar N."/>
            <person name="Forster S."/>
            <person name="Putonti C."/>
            <person name="Lawley T."/>
            <person name="Wolfe A.J."/>
        </authorList>
    </citation>
    <scope>NUCLEOTIDE SEQUENCE [LARGE SCALE GENOMIC DNA]</scope>
    <source>
        <strain evidence="1 2">UMB0792</strain>
    </source>
</reference>
<sequence length="262" mass="29279">MFDNAAHVLSLIAPFYAEMYDRTYDTINAFAHTEAGREAFNPESNAWDEFVGQLALDQIFGSTFAFSTHADEDISGLKYLLDDNGTLYTDLDDELDPLYGWMTNIEPDWSHIRPHVTRPLPSEIFPGSTGLDETSVSIPSDQISINAEGLLGLTVEVLATIYGSNYLNVTEVSLAHRKTGAVKPIGPGWEETKRRLTLELTKLTPQLFREHEHDPVSMKYYIDNDGEMIRNIDDLLGSLEEHIDQPGSILEGATENPLPNHP</sequence>
<dbReference type="EMBL" id="PNHG01000003">
    <property type="protein sequence ID" value="PMC64909.1"/>
    <property type="molecule type" value="Genomic_DNA"/>
</dbReference>
<name>A0A2N6T6H3_9CORY</name>
<protein>
    <submittedName>
        <fullName evidence="1">Uncharacterized protein</fullName>
    </submittedName>
</protein>
<dbReference type="Proteomes" id="UP000235836">
    <property type="component" value="Unassembled WGS sequence"/>
</dbReference>
<keyword evidence="2" id="KW-1185">Reference proteome</keyword>
<dbReference type="AlphaFoldDB" id="A0A2N6T6H3"/>
<dbReference type="RefSeq" id="WP_102723422.1">
    <property type="nucleotide sequence ID" value="NZ_PNHG01000003.1"/>
</dbReference>
<accession>A0A2N6T6H3</accession>